<evidence type="ECO:0000256" key="2">
    <source>
        <dbReference type="ARBA" id="ARBA00022151"/>
    </source>
</evidence>
<evidence type="ECO:0000256" key="9">
    <source>
        <dbReference type="ARBA" id="ARBA00029792"/>
    </source>
</evidence>
<dbReference type="GO" id="GO:0030983">
    <property type="term" value="F:mismatched DNA binding"/>
    <property type="evidence" value="ECO:0007669"/>
    <property type="project" value="InterPro"/>
</dbReference>
<evidence type="ECO:0000256" key="10">
    <source>
        <dbReference type="ARBA" id="ARBA00073774"/>
    </source>
</evidence>
<sequence>MSTLSEAYGFISMSENGISNKRRRLPSIEDKYEVIMSMYRSRSDTPDMGLAILNTKSVELILLNFCDSSTFSRTIHQLKVHDPSIILLPDAHMNPQIDKLKYVVSSNIPDNIKEVQLKLRQFNTANGFTNIKLHCEYDEVVLQEKCNGNELALAAANACFEYCISSKLIRTNNKLRLKFDNCQSNMLIDTFSIRDLELIDSISDKGTSLFSFLNHSVTKMGKRILRASILQPLTDVPSIKLRLETVQELISNEDILISIRTQLKKFHDMEKIVGAFLEMDEDAIVFNRDQRLNNLILFKGCLENCIEIVKSLDYAKSNLLVEIKAIVSHEYIQTVLNTIKEYIYDTCQWAKNSLELTNQKANAIKSGVNGFLDVSRRVHETLLEETNQIVSKLCDEYGLEIDFRYESSRGFYLRIKEGKMPMQSLPTIFINRIKKRKMTECTTIELMKQSSRFTGILAEIANLNNHIIGKLYEQVASYVPIFFMISEAIGTLDFLCCLAQFVSLQKRDYTCPEFGKEVNVRHSRHPVLETTISNFVPNDYSCIHEISRFQIITGANMSGKSVYLRQIAYIVIMAQIGCFVPAEYAVLPIFESLYTRISSDNTEMNASSFSKEMTEIAMILKAVNDKSLVIIDELGRGSNFTDGFSICLAILEYFITSGAIVFTSTHFREVADILSNKSCVVSSHMEIGESEGQLQMKYQLVKGKVETIGYGIRFAEFSRMLPDNLIVEAKKIANQLRSTRNTNDDERIKSLSKRRKLVLELYYALNHIKSLDAEMEYKLQILKTLQSKFVDEINRLPK</sequence>
<dbReference type="Pfam" id="PF05192">
    <property type="entry name" value="MutS_III"/>
    <property type="match status" value="1"/>
</dbReference>
<dbReference type="Pfam" id="PF05190">
    <property type="entry name" value="MutS_IV"/>
    <property type="match status" value="1"/>
</dbReference>
<comment type="caution">
    <text evidence="12">The sequence shown here is derived from an EMBL/GenBank/DDBJ whole genome shotgun (WGS) entry which is preliminary data.</text>
</comment>
<evidence type="ECO:0000313" key="13">
    <source>
        <dbReference type="Proteomes" id="UP000694255"/>
    </source>
</evidence>
<evidence type="ECO:0000256" key="7">
    <source>
        <dbReference type="ARBA" id="ARBA00025373"/>
    </source>
</evidence>
<dbReference type="FunFam" id="3.40.50.300:FF:000870">
    <property type="entry name" value="MutS protein homolog 4"/>
    <property type="match status" value="1"/>
</dbReference>
<dbReference type="InterPro" id="IPR007860">
    <property type="entry name" value="DNA_mmatch_repair_MutS_con_dom"/>
</dbReference>
<dbReference type="AlphaFoldDB" id="A0A8J5UJW1"/>
<dbReference type="PANTHER" id="PTHR11361">
    <property type="entry name" value="DNA MISMATCH REPAIR PROTEIN MUTS FAMILY MEMBER"/>
    <property type="match status" value="1"/>
</dbReference>
<accession>A0A8J5UJW1</accession>
<keyword evidence="6" id="KW-0469">Meiosis</keyword>
<dbReference type="Pfam" id="PF00488">
    <property type="entry name" value="MutS_V"/>
    <property type="match status" value="1"/>
</dbReference>
<dbReference type="RefSeq" id="XP_049265110.1">
    <property type="nucleotide sequence ID" value="XM_049405237.1"/>
</dbReference>
<keyword evidence="3" id="KW-0547">Nucleotide-binding</keyword>
<dbReference type="GO" id="GO:0005524">
    <property type="term" value="F:ATP binding"/>
    <property type="evidence" value="ECO:0007669"/>
    <property type="project" value="UniProtKB-KW"/>
</dbReference>
<comment type="similarity">
    <text evidence="1">Belongs to the DNA mismatch repair MutS family. MSH3 subfamily.</text>
</comment>
<organism evidence="12 13">
    <name type="scientific">[Candida] subhashii</name>
    <dbReference type="NCBI Taxonomy" id="561895"/>
    <lineage>
        <taxon>Eukaryota</taxon>
        <taxon>Fungi</taxon>
        <taxon>Dikarya</taxon>
        <taxon>Ascomycota</taxon>
        <taxon>Saccharomycotina</taxon>
        <taxon>Pichiomycetes</taxon>
        <taxon>Debaryomycetaceae</taxon>
        <taxon>Spathaspora</taxon>
    </lineage>
</organism>
<dbReference type="InterPro" id="IPR000432">
    <property type="entry name" value="DNA_mismatch_repair_MutS_C"/>
</dbReference>
<dbReference type="PROSITE" id="PS00486">
    <property type="entry name" value="DNA_MISMATCH_REPAIR_2"/>
    <property type="match status" value="1"/>
</dbReference>
<name>A0A8J5UJW1_9ASCO</name>
<keyword evidence="4" id="KW-0067">ATP-binding</keyword>
<dbReference type="Pfam" id="PF05188">
    <property type="entry name" value="MutS_II"/>
    <property type="match status" value="1"/>
</dbReference>
<dbReference type="InterPro" id="IPR007696">
    <property type="entry name" value="DNA_mismatch_repair_MutS_core"/>
</dbReference>
<reference evidence="12 13" key="1">
    <citation type="journal article" date="2021" name="DNA Res.">
        <title>Genome analysis of Candida subhashii reveals its hybrid nature and dual mitochondrial genome conformations.</title>
        <authorList>
            <person name="Mixao V."/>
            <person name="Hegedusova E."/>
            <person name="Saus E."/>
            <person name="Pryszcz L.P."/>
            <person name="Cillingova A."/>
            <person name="Nosek J."/>
            <person name="Gabaldon T."/>
        </authorList>
    </citation>
    <scope>NUCLEOTIDE SEQUENCE [LARGE SCALE GENOMIC DNA]</scope>
    <source>
        <strain evidence="12 13">CBS 10753</strain>
    </source>
</reference>
<dbReference type="PANTHER" id="PTHR11361:SF21">
    <property type="entry name" value="MUTS PROTEIN HOMOLOG 4"/>
    <property type="match status" value="1"/>
</dbReference>
<comment type="function">
    <text evidence="7">Component of the post-replicative DNA mismatch repair system (MMR). Heterodimerizes with MSH2 to form MutS beta, which binds to DNA mismatches thereby initiating DNA repair. MSH3 provides substrate-binding and substrate specificity to the complex. When bound, the MutS beta heterodimer bends the DNA helix and shields approximately 20 base pairs. Acts mainly to repair insertion-deletion loops (IDLs) from 2 to 13 nucleotides in size, but can also repair base-base and single insertion-deletion mismatches that occur during replication. After mismatch binding, forms a ternary complex with the MutL alpha heterodimer, which is thought to be responsible for directing the downstream MMR events, including strand discrimination, excision, and resynthesis. ATP binding and hydrolysis play a pivotal role in mismatch repair functions.</text>
</comment>
<dbReference type="SMART" id="SM00533">
    <property type="entry name" value="MUTSd"/>
    <property type="match status" value="1"/>
</dbReference>
<comment type="subunit">
    <text evidence="8">Heterodimer consisting of MSH2-MSH3 (MutS beta). Forms a ternary complex with MutL alpha (MLH1-PMS1).</text>
</comment>
<evidence type="ECO:0000256" key="6">
    <source>
        <dbReference type="ARBA" id="ARBA00023254"/>
    </source>
</evidence>
<dbReference type="GeneID" id="73468372"/>
<proteinExistence type="inferred from homology"/>
<evidence type="ECO:0000313" key="12">
    <source>
        <dbReference type="EMBL" id="KAG7664878.1"/>
    </source>
</evidence>
<evidence type="ECO:0000259" key="11">
    <source>
        <dbReference type="PROSITE" id="PS00486"/>
    </source>
</evidence>
<dbReference type="InterPro" id="IPR045076">
    <property type="entry name" value="MutS"/>
</dbReference>
<dbReference type="GO" id="GO:0007131">
    <property type="term" value="P:reciprocal meiotic recombination"/>
    <property type="evidence" value="ECO:0007669"/>
    <property type="project" value="TreeGrafter"/>
</dbReference>
<dbReference type="InterPro" id="IPR011184">
    <property type="entry name" value="DNA_mismatch_repair_Msh2"/>
</dbReference>
<feature type="domain" description="DNA mismatch repair proteins mutS family" evidence="11">
    <location>
        <begin position="627"/>
        <end position="643"/>
    </location>
</feature>
<dbReference type="GO" id="GO:0006298">
    <property type="term" value="P:mismatch repair"/>
    <property type="evidence" value="ECO:0007669"/>
    <property type="project" value="InterPro"/>
</dbReference>
<dbReference type="PIRSF" id="PIRSF005813">
    <property type="entry name" value="MSH2"/>
    <property type="match status" value="1"/>
</dbReference>
<evidence type="ECO:0000256" key="3">
    <source>
        <dbReference type="ARBA" id="ARBA00022741"/>
    </source>
</evidence>
<dbReference type="OrthoDB" id="276261at2759"/>
<dbReference type="GO" id="GO:0140664">
    <property type="term" value="F:ATP-dependent DNA damage sensor activity"/>
    <property type="evidence" value="ECO:0007669"/>
    <property type="project" value="InterPro"/>
</dbReference>
<dbReference type="SMART" id="SM00534">
    <property type="entry name" value="MUTSac"/>
    <property type="match status" value="1"/>
</dbReference>
<evidence type="ECO:0000256" key="1">
    <source>
        <dbReference type="ARBA" id="ARBA00007094"/>
    </source>
</evidence>
<keyword evidence="13" id="KW-1185">Reference proteome</keyword>
<evidence type="ECO:0000256" key="4">
    <source>
        <dbReference type="ARBA" id="ARBA00022840"/>
    </source>
</evidence>
<evidence type="ECO:0000256" key="8">
    <source>
        <dbReference type="ARBA" id="ARBA00025902"/>
    </source>
</evidence>
<dbReference type="GO" id="GO:0005634">
    <property type="term" value="C:nucleus"/>
    <property type="evidence" value="ECO:0007669"/>
    <property type="project" value="TreeGrafter"/>
</dbReference>
<dbReference type="InterPro" id="IPR007861">
    <property type="entry name" value="DNA_mismatch_repair_MutS_clamp"/>
</dbReference>
<gene>
    <name evidence="12" type="ORF">J8A68_001571</name>
</gene>
<protein>
    <recommendedName>
        <fullName evidence="2 10">DNA mismatch repair protein MSH3</fullName>
    </recommendedName>
    <alternativeName>
        <fullName evidence="2 10">DNA mismatch repair protein MSH3</fullName>
    </alternativeName>
    <alternativeName>
        <fullName evidence="9">MutS protein homolog 3</fullName>
    </alternativeName>
</protein>
<dbReference type="EMBL" id="JAGSYN010000059">
    <property type="protein sequence ID" value="KAG7664878.1"/>
    <property type="molecule type" value="Genomic_DNA"/>
</dbReference>
<keyword evidence="5" id="KW-0238">DNA-binding</keyword>
<dbReference type="Proteomes" id="UP000694255">
    <property type="component" value="Unassembled WGS sequence"/>
</dbReference>
<evidence type="ECO:0000256" key="5">
    <source>
        <dbReference type="ARBA" id="ARBA00023125"/>
    </source>
</evidence>